<dbReference type="Proteomes" id="UP000466535">
    <property type="component" value="Unassembled WGS sequence"/>
</dbReference>
<keyword evidence="1" id="KW-1133">Transmembrane helix</keyword>
<dbReference type="EMBL" id="WUUT01000004">
    <property type="protein sequence ID" value="MXR52068.1"/>
    <property type="molecule type" value="Genomic_DNA"/>
</dbReference>
<evidence type="ECO:0000256" key="1">
    <source>
        <dbReference type="SAM" id="Phobius"/>
    </source>
</evidence>
<proteinExistence type="predicted"/>
<accession>A0A6B0T1H8</accession>
<keyword evidence="1" id="KW-0812">Transmembrane</keyword>
<keyword evidence="3" id="KW-1185">Reference proteome</keyword>
<evidence type="ECO:0000313" key="2">
    <source>
        <dbReference type="EMBL" id="MXR52068.1"/>
    </source>
</evidence>
<evidence type="ECO:0000313" key="3">
    <source>
        <dbReference type="Proteomes" id="UP000466535"/>
    </source>
</evidence>
<keyword evidence="1" id="KW-0472">Membrane</keyword>
<organism evidence="2 3">
    <name type="scientific">Halovenus carboxidivorans</name>
    <dbReference type="NCBI Taxonomy" id="2692199"/>
    <lineage>
        <taxon>Archaea</taxon>
        <taxon>Methanobacteriati</taxon>
        <taxon>Methanobacteriota</taxon>
        <taxon>Stenosarchaea group</taxon>
        <taxon>Halobacteria</taxon>
        <taxon>Halobacteriales</taxon>
        <taxon>Haloarculaceae</taxon>
        <taxon>Halovenus</taxon>
    </lineage>
</organism>
<feature type="transmembrane region" description="Helical" evidence="1">
    <location>
        <begin position="33"/>
        <end position="50"/>
    </location>
</feature>
<gene>
    <name evidence="2" type="ORF">GRX03_10715</name>
</gene>
<feature type="transmembrane region" description="Helical" evidence="1">
    <location>
        <begin position="9"/>
        <end position="27"/>
    </location>
</feature>
<dbReference type="AlphaFoldDB" id="A0A6B0T1H8"/>
<dbReference type="RefSeq" id="WP_159764213.1">
    <property type="nucleotide sequence ID" value="NZ_WUUT01000004.1"/>
</dbReference>
<comment type="caution">
    <text evidence="2">The sequence shown here is derived from an EMBL/GenBank/DDBJ whole genome shotgun (WGS) entry which is preliminary data.</text>
</comment>
<reference evidence="2 3" key="1">
    <citation type="submission" date="2019-12" db="EMBL/GenBank/DDBJ databases">
        <title>Isolation and characterization of three novel carbon monoxide-oxidizing members of Halobacteria from salione crusts and soils.</title>
        <authorList>
            <person name="Myers M.R."/>
            <person name="King G.M."/>
        </authorList>
    </citation>
    <scope>NUCLEOTIDE SEQUENCE [LARGE SCALE GENOMIC DNA]</scope>
    <source>
        <strain evidence="2 3">WSH3</strain>
    </source>
</reference>
<protein>
    <submittedName>
        <fullName evidence="2">Uncharacterized protein</fullName>
    </submittedName>
</protein>
<name>A0A6B0T1H8_9EURY</name>
<sequence length="123" mass="13738">MERRVGRRIVPLTLYAFWIAPVSWDVVRGGVRPLLAVAIGVTVAVEILVWGNAARRGRTSAANLSSSPSWSLCFVPTVFVLLLTPEPILSVYKVFTSGLVRGCVFFMYYRVDPPEWVRGVRVE</sequence>